<keyword evidence="4 6" id="KW-1133">Transmembrane helix</keyword>
<evidence type="ECO:0000256" key="1">
    <source>
        <dbReference type="ARBA" id="ARBA00004651"/>
    </source>
</evidence>
<feature type="transmembrane region" description="Helical" evidence="6">
    <location>
        <begin position="329"/>
        <end position="355"/>
    </location>
</feature>
<gene>
    <name evidence="9" type="ORF">CLV59_101351</name>
</gene>
<reference evidence="9 10" key="1">
    <citation type="submission" date="2018-06" db="EMBL/GenBank/DDBJ databases">
        <title>Genomic Encyclopedia of Archaeal and Bacterial Type Strains, Phase II (KMG-II): from individual species to whole genera.</title>
        <authorList>
            <person name="Goeker M."/>
        </authorList>
    </citation>
    <scope>NUCLEOTIDE SEQUENCE [LARGE SCALE GENOMIC DNA]</scope>
    <source>
        <strain evidence="9 10">DSM 29821</strain>
    </source>
</reference>
<evidence type="ECO:0000256" key="3">
    <source>
        <dbReference type="ARBA" id="ARBA00022692"/>
    </source>
</evidence>
<feature type="transmembrane region" description="Helical" evidence="6">
    <location>
        <begin position="756"/>
        <end position="777"/>
    </location>
</feature>
<dbReference type="PANTHER" id="PTHR30572:SF18">
    <property type="entry name" value="ABC-TYPE MACROLIDE FAMILY EXPORT SYSTEM PERMEASE COMPONENT 2"/>
    <property type="match status" value="1"/>
</dbReference>
<dbReference type="EMBL" id="QLMA01000001">
    <property type="protein sequence ID" value="RAJ87592.1"/>
    <property type="molecule type" value="Genomic_DNA"/>
</dbReference>
<accession>A0A327WCI0</accession>
<dbReference type="Proteomes" id="UP000249819">
    <property type="component" value="Unassembled WGS sequence"/>
</dbReference>
<dbReference type="InterPro" id="IPR003838">
    <property type="entry name" value="ABC3_permease_C"/>
</dbReference>
<keyword evidence="10" id="KW-1185">Reference proteome</keyword>
<proteinExistence type="predicted"/>
<keyword evidence="2" id="KW-1003">Cell membrane</keyword>
<evidence type="ECO:0000259" key="8">
    <source>
        <dbReference type="Pfam" id="PF12704"/>
    </source>
</evidence>
<evidence type="ECO:0000259" key="7">
    <source>
        <dbReference type="Pfam" id="PF02687"/>
    </source>
</evidence>
<feature type="domain" description="ABC3 transporter permease C-terminal" evidence="7">
    <location>
        <begin position="287"/>
        <end position="393"/>
    </location>
</feature>
<feature type="transmembrane region" description="Helical" evidence="6">
    <location>
        <begin position="279"/>
        <end position="302"/>
    </location>
</feature>
<dbReference type="OrthoDB" id="5933722at2"/>
<feature type="transmembrane region" description="Helical" evidence="6">
    <location>
        <begin position="712"/>
        <end position="736"/>
    </location>
</feature>
<feature type="domain" description="MacB-like periplasmic core" evidence="8">
    <location>
        <begin position="432"/>
        <end position="609"/>
    </location>
</feature>
<dbReference type="PANTHER" id="PTHR30572">
    <property type="entry name" value="MEMBRANE COMPONENT OF TRANSPORTER-RELATED"/>
    <property type="match status" value="1"/>
</dbReference>
<dbReference type="Pfam" id="PF12704">
    <property type="entry name" value="MacB_PCD"/>
    <property type="match status" value="2"/>
</dbReference>
<keyword evidence="5 6" id="KW-0472">Membrane</keyword>
<evidence type="ECO:0000256" key="2">
    <source>
        <dbReference type="ARBA" id="ARBA00022475"/>
    </source>
</evidence>
<evidence type="ECO:0000313" key="10">
    <source>
        <dbReference type="Proteomes" id="UP000249819"/>
    </source>
</evidence>
<evidence type="ECO:0000313" key="9">
    <source>
        <dbReference type="EMBL" id="RAJ87592.1"/>
    </source>
</evidence>
<dbReference type="Pfam" id="PF02687">
    <property type="entry name" value="FtsX"/>
    <property type="match status" value="2"/>
</dbReference>
<feature type="domain" description="MacB-like periplasmic core" evidence="8">
    <location>
        <begin position="20"/>
        <end position="242"/>
    </location>
</feature>
<dbReference type="AlphaFoldDB" id="A0A327WCI0"/>
<feature type="domain" description="ABC3 transporter permease C-terminal" evidence="7">
    <location>
        <begin position="671"/>
        <end position="784"/>
    </location>
</feature>
<comment type="caution">
    <text evidence="9">The sequence shown here is derived from an EMBL/GenBank/DDBJ whole genome shotgun (WGS) entry which is preliminary data.</text>
</comment>
<dbReference type="InterPro" id="IPR025857">
    <property type="entry name" value="MacB_PCD"/>
</dbReference>
<evidence type="ECO:0000256" key="4">
    <source>
        <dbReference type="ARBA" id="ARBA00022989"/>
    </source>
</evidence>
<organism evidence="9 10">
    <name type="scientific">Chitinophaga dinghuensis</name>
    <dbReference type="NCBI Taxonomy" id="1539050"/>
    <lineage>
        <taxon>Bacteria</taxon>
        <taxon>Pseudomonadati</taxon>
        <taxon>Bacteroidota</taxon>
        <taxon>Chitinophagia</taxon>
        <taxon>Chitinophagales</taxon>
        <taxon>Chitinophagaceae</taxon>
        <taxon>Chitinophaga</taxon>
    </lineage>
</organism>
<dbReference type="GO" id="GO:0005886">
    <property type="term" value="C:plasma membrane"/>
    <property type="evidence" value="ECO:0007669"/>
    <property type="project" value="UniProtKB-SubCell"/>
</dbReference>
<feature type="transmembrane region" description="Helical" evidence="6">
    <location>
        <begin position="423"/>
        <end position="443"/>
    </location>
</feature>
<keyword evidence="3 6" id="KW-0812">Transmembrane</keyword>
<feature type="transmembrane region" description="Helical" evidence="6">
    <location>
        <begin position="668"/>
        <end position="691"/>
    </location>
</feature>
<dbReference type="RefSeq" id="WP_111590272.1">
    <property type="nucleotide sequence ID" value="NZ_QLMA01000001.1"/>
</dbReference>
<dbReference type="InterPro" id="IPR050250">
    <property type="entry name" value="Macrolide_Exporter_MacB"/>
</dbReference>
<dbReference type="GO" id="GO:0022857">
    <property type="term" value="F:transmembrane transporter activity"/>
    <property type="evidence" value="ECO:0007669"/>
    <property type="project" value="TreeGrafter"/>
</dbReference>
<sequence length="791" mass="87574">MIRNYLKSAWRNCKSNPGYTLLNVAGLAIGMTVSLIIGLWAWHQYTYDRFLPGYENIYQVKSNYVDNEGQKHGMAQTSLPLATAMKTEVPGVERAAITDWFSAKGILVGDRKYILKGGAVEPEFLDIFHYQVIRGDAGLLKTPNNILLTQSTAKALFGNEDPINKIVRLENQQDLRVAAILADVPDNATIKFDFLFPFRNLEMQSQGQWIQGIRNDWQNNSFQCFIKLAPGVNLAGVEKKASDLIYAHVPATHLSAMLHPLTQWHLYDKIENGKVVGGFIAYVRMFIIIGLLILLIACINFVNLSTAMADKRAKEVGVRKAIGSSRSSLVMQFMIQSFMLTAIAAVLSIGMLFVIMPFFNAMVGASIQLPYQQPFAWMTLALFILIVTILAGSRPAFLLSGFRPVVVLKGGKQHNKSGGMMRAMIIVQFAASVALIIATIVIYQQIQYGKSRPTGYNATGLVSTEMTVDLDHSFPALKNELLASGAVTSVTAARSAITDVYSHGVINQWEGKTGGPSSFINVVNMSVLEDYFHTIDMPIKEGRDFYQTMAADSGMVIVNEAAVKKMNLQHPIGQVIVFNGKLRLTIVGVAKDVLMESPFTPTEPTVFLHEKSNGSIIYRLNSQIPTQESLAKIAAIFSRYNPAYPFEYTFADVAYEQKFKMEVLTGKLAGIFAVLAILVSCFGLLGLAAFSASRRTREIAIRKVMGASTMHLWLLLSRQFLLLVTVGSAIAIPLAWMILQSWLEQYDYRIQISPIVFVYAFLLVMLVTLCTISYQAIKTAILNPAHSLKSE</sequence>
<protein>
    <submittedName>
        <fullName evidence="9">MacB-like protein</fullName>
    </submittedName>
</protein>
<comment type="subcellular location">
    <subcellularLocation>
        <location evidence="1">Cell membrane</location>
        <topology evidence="1">Multi-pass membrane protein</topology>
    </subcellularLocation>
</comment>
<feature type="transmembrane region" description="Helical" evidence="6">
    <location>
        <begin position="21"/>
        <end position="42"/>
    </location>
</feature>
<name>A0A327WCI0_9BACT</name>
<feature type="transmembrane region" description="Helical" evidence="6">
    <location>
        <begin position="375"/>
        <end position="402"/>
    </location>
</feature>
<evidence type="ECO:0000256" key="6">
    <source>
        <dbReference type="SAM" id="Phobius"/>
    </source>
</evidence>
<evidence type="ECO:0000256" key="5">
    <source>
        <dbReference type="ARBA" id="ARBA00023136"/>
    </source>
</evidence>